<dbReference type="Pfam" id="PF03739">
    <property type="entry name" value="LptF_LptG"/>
    <property type="match status" value="1"/>
</dbReference>
<evidence type="ECO:0000256" key="3">
    <source>
        <dbReference type="ARBA" id="ARBA00007725"/>
    </source>
</evidence>
<keyword evidence="9 12" id="KW-1133">Transmembrane helix</keyword>
<evidence type="ECO:0000256" key="1">
    <source>
        <dbReference type="ARBA" id="ARBA00002265"/>
    </source>
</evidence>
<comment type="subcellular location">
    <subcellularLocation>
        <location evidence="2">Cell inner membrane</location>
        <topology evidence="2">Multi-pass membrane protein</topology>
    </subcellularLocation>
</comment>
<reference evidence="13 14" key="1">
    <citation type="submission" date="2010-02" db="EMBL/GenBank/DDBJ databases">
        <authorList>
            <person name="Weinstock G."/>
            <person name="Sodergren E."/>
            <person name="Clifton S."/>
            <person name="Fulton L."/>
            <person name="Fulton B."/>
            <person name="Courtney L."/>
            <person name="Fronick C."/>
            <person name="Harrison M."/>
            <person name="Strong C."/>
            <person name="Farmer C."/>
            <person name="Delahaunty K."/>
            <person name="Markovic C."/>
            <person name="Hall O."/>
            <person name="Minx P."/>
            <person name="Tomlinson C."/>
            <person name="Mitreva M."/>
            <person name="Nelson J."/>
            <person name="Hou S."/>
            <person name="Wollam A."/>
            <person name="Pepin K.H."/>
            <person name="Johnson M."/>
            <person name="Bhonagiri V."/>
            <person name="Zhang X."/>
            <person name="Suruliraj S."/>
            <person name="Warren W."/>
            <person name="Chinwalla A."/>
            <person name="Mardis E.R."/>
            <person name="Wilson R.K."/>
        </authorList>
    </citation>
    <scope>NUCLEOTIDE SEQUENCE [LARGE SCALE GENOMIC DNA]</scope>
    <source>
        <strain evidence="13 14">ATCC 29220</strain>
    </source>
</reference>
<gene>
    <name evidence="13" type="ORF">CIT292_07783</name>
</gene>
<dbReference type="Proteomes" id="UP000003880">
    <property type="component" value="Unassembled WGS sequence"/>
</dbReference>
<keyword evidence="6" id="KW-1003">Cell membrane</keyword>
<keyword evidence="8 12" id="KW-0812">Transmembrane</keyword>
<comment type="caution">
    <text evidence="13">The sequence shown here is derived from an EMBL/GenBank/DDBJ whole genome shotgun (WGS) entry which is preliminary data.</text>
</comment>
<evidence type="ECO:0000256" key="7">
    <source>
        <dbReference type="ARBA" id="ARBA00022519"/>
    </source>
</evidence>
<evidence type="ECO:0000256" key="2">
    <source>
        <dbReference type="ARBA" id="ARBA00004429"/>
    </source>
</evidence>
<evidence type="ECO:0000256" key="4">
    <source>
        <dbReference type="ARBA" id="ARBA00014213"/>
    </source>
</evidence>
<accession>D4BBD4</accession>
<protein>
    <recommendedName>
        <fullName evidence="4">Lipopolysaccharide export system permease protein LptF</fullName>
    </recommendedName>
</protein>
<evidence type="ECO:0000256" key="9">
    <source>
        <dbReference type="ARBA" id="ARBA00022989"/>
    </source>
</evidence>
<dbReference type="PANTHER" id="PTHR33529:SF7">
    <property type="entry name" value="LIPOPOLYSACCHARIDE EXPORT SYSTEM PERMEASE PROTEIN LPTF"/>
    <property type="match status" value="1"/>
</dbReference>
<keyword evidence="7" id="KW-0997">Cell inner membrane</keyword>
<comment type="similarity">
    <text evidence="3">Belongs to the LptF/LptG family.</text>
</comment>
<evidence type="ECO:0000256" key="10">
    <source>
        <dbReference type="ARBA" id="ARBA00023136"/>
    </source>
</evidence>
<evidence type="ECO:0000256" key="5">
    <source>
        <dbReference type="ARBA" id="ARBA00022448"/>
    </source>
</evidence>
<dbReference type="GO" id="GO:0055085">
    <property type="term" value="P:transmembrane transport"/>
    <property type="evidence" value="ECO:0007669"/>
    <property type="project" value="InterPro"/>
</dbReference>
<sequence length="356" mass="39363">MRLIERYIMFEVSRLVAIIVGFLIFIFAIYSAQRYLTDAANGTLALTAVLAIVFYKVIIALEMLLPVGLYVSVGIALGQLHAESEITALLAAGSSPLRLYKTVMYFAIPLGILVTLLSMFGRPWAYMQIYRLEQQSQSELDISHLRARKFNVNDHGHMILAATISPDTGHLTDMLIYTPSENTSSLFRAHCGDITNPSPLTPSVALHSGTSYRLDHHNGQGDNGQIFQRLNIQLKPLMQNPITRRKASSMTALRTSTDPGDTAELQWRISRGINALLMALLAVSVSRVKPRQGRFSTLIPLSLLFTCIFYGGNVCRTLVANGALPVIPGVWLVQILMLFGVGMLIVRDTSGRVLFR</sequence>
<feature type="transmembrane region" description="Helical" evidence="12">
    <location>
        <begin position="102"/>
        <end position="121"/>
    </location>
</feature>
<dbReference type="eggNOG" id="COG0795">
    <property type="taxonomic scope" value="Bacteria"/>
</dbReference>
<dbReference type="AlphaFoldDB" id="D4BBD4"/>
<keyword evidence="5" id="KW-0813">Transport</keyword>
<dbReference type="InterPro" id="IPR030922">
    <property type="entry name" value="LptF"/>
</dbReference>
<evidence type="ECO:0000313" key="13">
    <source>
        <dbReference type="EMBL" id="EFE09495.1"/>
    </source>
</evidence>
<evidence type="ECO:0000256" key="11">
    <source>
        <dbReference type="ARBA" id="ARBA00026081"/>
    </source>
</evidence>
<dbReference type="PANTHER" id="PTHR33529">
    <property type="entry name" value="SLR0882 PROTEIN-RELATED"/>
    <property type="match status" value="1"/>
</dbReference>
<evidence type="ECO:0000313" key="14">
    <source>
        <dbReference type="Proteomes" id="UP000003880"/>
    </source>
</evidence>
<evidence type="ECO:0000256" key="12">
    <source>
        <dbReference type="SAM" id="Phobius"/>
    </source>
</evidence>
<dbReference type="InterPro" id="IPR005495">
    <property type="entry name" value="LptG/LptF_permease"/>
</dbReference>
<dbReference type="GO" id="GO:0043190">
    <property type="term" value="C:ATP-binding cassette (ABC) transporter complex"/>
    <property type="evidence" value="ECO:0007669"/>
    <property type="project" value="InterPro"/>
</dbReference>
<dbReference type="EMBL" id="ABWL02000006">
    <property type="protein sequence ID" value="EFE09495.1"/>
    <property type="molecule type" value="Genomic_DNA"/>
</dbReference>
<feature type="transmembrane region" description="Helical" evidence="12">
    <location>
        <begin position="12"/>
        <end position="33"/>
    </location>
</feature>
<proteinExistence type="inferred from homology"/>
<feature type="transmembrane region" description="Helical" evidence="12">
    <location>
        <begin position="39"/>
        <end position="57"/>
    </location>
</feature>
<evidence type="ECO:0000256" key="8">
    <source>
        <dbReference type="ARBA" id="ARBA00022692"/>
    </source>
</evidence>
<name>D4BBD4_9ENTR</name>
<feature type="transmembrane region" description="Helical" evidence="12">
    <location>
        <begin position="64"/>
        <end position="82"/>
    </location>
</feature>
<dbReference type="NCBIfam" id="TIGR04407">
    <property type="entry name" value="LptF_YjgP"/>
    <property type="match status" value="1"/>
</dbReference>
<feature type="transmembrane region" description="Helical" evidence="12">
    <location>
        <begin position="295"/>
        <end position="312"/>
    </location>
</feature>
<evidence type="ECO:0000256" key="6">
    <source>
        <dbReference type="ARBA" id="ARBA00022475"/>
    </source>
</evidence>
<dbReference type="HOGENOM" id="CLU_028799_0_1_6"/>
<feature type="transmembrane region" description="Helical" evidence="12">
    <location>
        <begin position="324"/>
        <end position="346"/>
    </location>
</feature>
<dbReference type="GO" id="GO:0015920">
    <property type="term" value="P:lipopolysaccharide transport"/>
    <property type="evidence" value="ECO:0007669"/>
    <property type="project" value="TreeGrafter"/>
</dbReference>
<comment type="function">
    <text evidence="1">Part of the ABC transporter complex LptBFG involved in the translocation of lipopolysaccharide (LPS) from the inner membrane to the outer membrane.</text>
</comment>
<organism evidence="13 14">
    <name type="scientific">Citrobacter youngae ATCC 29220</name>
    <dbReference type="NCBI Taxonomy" id="500640"/>
    <lineage>
        <taxon>Bacteria</taxon>
        <taxon>Pseudomonadati</taxon>
        <taxon>Pseudomonadota</taxon>
        <taxon>Gammaproteobacteria</taxon>
        <taxon>Enterobacterales</taxon>
        <taxon>Enterobacteriaceae</taxon>
        <taxon>Citrobacter</taxon>
        <taxon>Citrobacter freundii complex</taxon>
    </lineage>
</organism>
<dbReference type="RefSeq" id="WP_006685162.1">
    <property type="nucleotide sequence ID" value="NZ_GG730299.1"/>
</dbReference>
<keyword evidence="10 12" id="KW-0472">Membrane</keyword>
<comment type="subunit">
    <text evidence="11">Component of the lipopolysaccharide transport and assembly complex. The LptBFG transporter is composed of two ATP-binding proteins (LptB) and two transmembrane proteins (LptF and LptG).</text>
</comment>